<evidence type="ECO:0000313" key="3">
    <source>
        <dbReference type="EMBL" id="MDR6510349.1"/>
    </source>
</evidence>
<dbReference type="Gene3D" id="3.20.20.140">
    <property type="entry name" value="Metal-dependent hydrolases"/>
    <property type="match status" value="1"/>
</dbReference>
<dbReference type="PANTHER" id="PTHR43569:SF2">
    <property type="entry name" value="AMIDOHYDROLASE-RELATED DOMAIN-CONTAINING PROTEIN"/>
    <property type="match status" value="1"/>
</dbReference>
<proteinExistence type="inferred from homology"/>
<protein>
    <submittedName>
        <fullName evidence="3">L-fuconolactonase</fullName>
        <ecNumber evidence="3">3.1.1.-</ecNumber>
    </submittedName>
</protein>
<dbReference type="Pfam" id="PF04909">
    <property type="entry name" value="Amidohydro_2"/>
    <property type="match status" value="1"/>
</dbReference>
<name>A0ABU1MJH5_9SPHN</name>
<comment type="similarity">
    <text evidence="1">Belongs to the metallo-dependent hydrolases superfamily.</text>
</comment>
<dbReference type="EC" id="3.1.1.-" evidence="3"/>
<dbReference type="Proteomes" id="UP001184150">
    <property type="component" value="Unassembled WGS sequence"/>
</dbReference>
<dbReference type="InterPro" id="IPR052350">
    <property type="entry name" value="Metallo-dep_Lactonases"/>
</dbReference>
<dbReference type="InterPro" id="IPR032466">
    <property type="entry name" value="Metal_Hydrolase"/>
</dbReference>
<dbReference type="GO" id="GO:0016787">
    <property type="term" value="F:hydrolase activity"/>
    <property type="evidence" value="ECO:0007669"/>
    <property type="project" value="UniProtKB-KW"/>
</dbReference>
<evidence type="ECO:0000259" key="2">
    <source>
        <dbReference type="Pfam" id="PF04909"/>
    </source>
</evidence>
<dbReference type="InterPro" id="IPR006680">
    <property type="entry name" value="Amidohydro-rel"/>
</dbReference>
<reference evidence="3 4" key="1">
    <citation type="submission" date="2023-07" db="EMBL/GenBank/DDBJ databases">
        <title>Sorghum-associated microbial communities from plants grown in Nebraska, USA.</title>
        <authorList>
            <person name="Schachtman D."/>
        </authorList>
    </citation>
    <scope>NUCLEOTIDE SEQUENCE [LARGE SCALE GENOMIC DNA]</scope>
    <source>
        <strain evidence="3 4">DS1027</strain>
    </source>
</reference>
<keyword evidence="4" id="KW-1185">Reference proteome</keyword>
<feature type="domain" description="Amidohydrolase-related" evidence="2">
    <location>
        <begin position="4"/>
        <end position="271"/>
    </location>
</feature>
<comment type="caution">
    <text evidence="3">The sequence shown here is derived from an EMBL/GenBank/DDBJ whole genome shotgun (WGS) entry which is preliminary data.</text>
</comment>
<evidence type="ECO:0000256" key="1">
    <source>
        <dbReference type="ARBA" id="ARBA00038310"/>
    </source>
</evidence>
<accession>A0ABU1MJH5</accession>
<sequence>MILDGHQHFWALANPFTDWPTADLAPIHRDFLPADFPADAAVWGTVLVQAAPDPAETAWLLRLAQDHPLVRGVVGWADLSAPDAAAQIAALAQESLLKGLRPMLQGLDDPRWILRADVADGLDAMARHGLCLDALVRAPQLPVIAELAARHPALRIALDHAGKPDIASHGYAAWANELAALSGHGNVWCKLSGLWTEAGGQTDDATIAPYVDHILACFGPDRVIWGSDWPVLHLAGDYHDWLAQCRRLLSGFNETEQAQVFLHNGVGFYGLATS</sequence>
<dbReference type="PANTHER" id="PTHR43569">
    <property type="entry name" value="AMIDOHYDROLASE"/>
    <property type="match status" value="1"/>
</dbReference>
<keyword evidence="3" id="KW-0378">Hydrolase</keyword>
<dbReference type="RefSeq" id="WP_309804652.1">
    <property type="nucleotide sequence ID" value="NZ_JAVDRD010000002.1"/>
</dbReference>
<gene>
    <name evidence="3" type="ORF">J2792_001209</name>
</gene>
<evidence type="ECO:0000313" key="4">
    <source>
        <dbReference type="Proteomes" id="UP001184150"/>
    </source>
</evidence>
<organism evidence="3 4">
    <name type="scientific">Novosphingobium capsulatum</name>
    <dbReference type="NCBI Taxonomy" id="13688"/>
    <lineage>
        <taxon>Bacteria</taxon>
        <taxon>Pseudomonadati</taxon>
        <taxon>Pseudomonadota</taxon>
        <taxon>Alphaproteobacteria</taxon>
        <taxon>Sphingomonadales</taxon>
        <taxon>Sphingomonadaceae</taxon>
        <taxon>Novosphingobium</taxon>
    </lineage>
</organism>
<dbReference type="SUPFAM" id="SSF51556">
    <property type="entry name" value="Metallo-dependent hydrolases"/>
    <property type="match status" value="1"/>
</dbReference>
<dbReference type="EMBL" id="JAVDRD010000002">
    <property type="protein sequence ID" value="MDR6510349.1"/>
    <property type="molecule type" value="Genomic_DNA"/>
</dbReference>